<evidence type="ECO:0000313" key="1">
    <source>
        <dbReference type="Ensembl" id="ENSGAGP00000024938.1"/>
    </source>
</evidence>
<sequence length="85" mass="9443">SGEGKTVECQGSPFAFGTNRGPWRSQFSSLLCHRLSLWPGASHLASLCLSYLICKMDRVKSFHLHPLYSLKQKVPLYCQSCAKGP</sequence>
<reference evidence="2" key="1">
    <citation type="journal article" date="2017" name="PLoS ONE">
        <title>The Agassiz's desert tortoise genome provides a resource for the conservation of a threatened species.</title>
        <authorList>
            <person name="Tollis M."/>
            <person name="DeNardo D.F."/>
            <person name="Cornelius J.A."/>
            <person name="Dolby G.A."/>
            <person name="Edwards T."/>
            <person name="Henen B.T."/>
            <person name="Karl A.E."/>
            <person name="Murphy R.W."/>
            <person name="Kusumi K."/>
        </authorList>
    </citation>
    <scope>NUCLEOTIDE SEQUENCE [LARGE SCALE GENOMIC DNA]</scope>
</reference>
<accession>A0A452IBN8</accession>
<dbReference type="AlphaFoldDB" id="A0A452IBN8"/>
<organism evidence="1 2">
    <name type="scientific">Gopherus agassizii</name>
    <name type="common">Agassiz's desert tortoise</name>
    <dbReference type="NCBI Taxonomy" id="38772"/>
    <lineage>
        <taxon>Eukaryota</taxon>
        <taxon>Metazoa</taxon>
        <taxon>Chordata</taxon>
        <taxon>Craniata</taxon>
        <taxon>Vertebrata</taxon>
        <taxon>Euteleostomi</taxon>
        <taxon>Archelosauria</taxon>
        <taxon>Testudinata</taxon>
        <taxon>Testudines</taxon>
        <taxon>Cryptodira</taxon>
        <taxon>Durocryptodira</taxon>
        <taxon>Testudinoidea</taxon>
        <taxon>Testudinidae</taxon>
        <taxon>Gopherus</taxon>
    </lineage>
</organism>
<reference evidence="1" key="2">
    <citation type="submission" date="2025-08" db="UniProtKB">
        <authorList>
            <consortium name="Ensembl"/>
        </authorList>
    </citation>
    <scope>IDENTIFICATION</scope>
</reference>
<dbReference type="Proteomes" id="UP000291020">
    <property type="component" value="Unassembled WGS sequence"/>
</dbReference>
<protein>
    <submittedName>
        <fullName evidence="1">Uncharacterized protein</fullName>
    </submittedName>
</protein>
<proteinExistence type="predicted"/>
<name>A0A452IBN8_9SAUR</name>
<dbReference type="Ensembl" id="ENSGAGT00000028385.1">
    <property type="protein sequence ID" value="ENSGAGP00000024938.1"/>
    <property type="gene ID" value="ENSGAGG00000018230.1"/>
</dbReference>
<reference evidence="1" key="3">
    <citation type="submission" date="2025-09" db="UniProtKB">
        <authorList>
            <consortium name="Ensembl"/>
        </authorList>
    </citation>
    <scope>IDENTIFICATION</scope>
</reference>
<keyword evidence="2" id="KW-1185">Reference proteome</keyword>
<evidence type="ECO:0000313" key="2">
    <source>
        <dbReference type="Proteomes" id="UP000291020"/>
    </source>
</evidence>